<evidence type="ECO:0000256" key="1">
    <source>
        <dbReference type="ARBA" id="ARBA00004123"/>
    </source>
</evidence>
<evidence type="ECO:0000259" key="5">
    <source>
        <dbReference type="Pfam" id="PF12346"/>
    </source>
</evidence>
<reference evidence="7" key="2">
    <citation type="submission" date="2025-08" db="UniProtKB">
        <authorList>
            <consortium name="Ensembl"/>
        </authorList>
    </citation>
    <scope>IDENTIFICATION</scope>
    <source>
        <strain evidence="7">Thorbecke</strain>
    </source>
</reference>
<dbReference type="HOGENOM" id="CLU_408789_0_0_1"/>
<feature type="domain" description="Holliday junction recognition protein HJURP central" evidence="5">
    <location>
        <begin position="221"/>
        <end position="335"/>
    </location>
</feature>
<keyword evidence="2" id="KW-0238">DNA-binding</keyword>
<reference evidence="7" key="3">
    <citation type="submission" date="2025-09" db="UniProtKB">
        <authorList>
            <consortium name="Ensembl"/>
        </authorList>
    </citation>
    <scope>IDENTIFICATION</scope>
    <source>
        <strain evidence="7">Thorbecke</strain>
    </source>
</reference>
<feature type="domain" description="Holliday junction regulator protein family C-terminal" evidence="6">
    <location>
        <begin position="359"/>
        <end position="420"/>
    </location>
</feature>
<dbReference type="GO" id="GO:0005634">
    <property type="term" value="C:nucleus"/>
    <property type="evidence" value="ECO:0007669"/>
    <property type="project" value="UniProtKB-SubCell"/>
</dbReference>
<dbReference type="Proteomes" id="UP000001811">
    <property type="component" value="Unplaced"/>
</dbReference>
<dbReference type="Bgee" id="ENSOCUG00000011170">
    <property type="expression patterns" value="Expressed in autopod skin and 11 other cell types or tissues"/>
</dbReference>
<feature type="compositionally biased region" description="Pro residues" evidence="4">
    <location>
        <begin position="467"/>
        <end position="482"/>
    </location>
</feature>
<evidence type="ECO:0000313" key="7">
    <source>
        <dbReference type="Ensembl" id="ENSOCUP00000009609.4"/>
    </source>
</evidence>
<dbReference type="PANTHER" id="PTHR15992:SF5">
    <property type="entry name" value="HOLLIDAY JUNCTION RECOGNITION PROTEIN"/>
    <property type="match status" value="1"/>
</dbReference>
<proteinExistence type="predicted"/>
<comment type="subcellular location">
    <subcellularLocation>
        <location evidence="1">Nucleus</location>
    </subcellularLocation>
</comment>
<accession>G1T0S2</accession>
<feature type="region of interest" description="Disordered" evidence="4">
    <location>
        <begin position="262"/>
        <end position="289"/>
    </location>
</feature>
<dbReference type="GO" id="GO:0003677">
    <property type="term" value="F:DNA binding"/>
    <property type="evidence" value="ECO:0007669"/>
    <property type="project" value="UniProtKB-KW"/>
</dbReference>
<dbReference type="PANTHER" id="PTHR15992">
    <property type="entry name" value="HOLLIDAY JUNCTION RECOGNITION PROTEIN"/>
    <property type="match status" value="1"/>
</dbReference>
<dbReference type="InterPro" id="IPR022102">
    <property type="entry name" value="HJURP_C"/>
</dbReference>
<feature type="domain" description="Holliday junction regulator protein family C-terminal" evidence="6">
    <location>
        <begin position="501"/>
        <end position="548"/>
    </location>
</feature>
<dbReference type="GO" id="GO:0034080">
    <property type="term" value="P:CENP-A containing chromatin assembly"/>
    <property type="evidence" value="ECO:0007669"/>
    <property type="project" value="TreeGrafter"/>
</dbReference>
<evidence type="ECO:0000256" key="4">
    <source>
        <dbReference type="SAM" id="MobiDB-lite"/>
    </source>
</evidence>
<feature type="region of interest" description="Disordered" evidence="4">
    <location>
        <begin position="453"/>
        <end position="521"/>
    </location>
</feature>
<evidence type="ECO:0000256" key="2">
    <source>
        <dbReference type="ARBA" id="ARBA00023125"/>
    </source>
</evidence>
<dbReference type="AlphaFoldDB" id="G1T0S2"/>
<dbReference type="GO" id="GO:0042393">
    <property type="term" value="F:histone binding"/>
    <property type="evidence" value="ECO:0007669"/>
    <property type="project" value="TreeGrafter"/>
</dbReference>
<dbReference type="GeneTree" id="ENSGT00390000005575"/>
<evidence type="ECO:0000313" key="8">
    <source>
        <dbReference type="Proteomes" id="UP000001811"/>
    </source>
</evidence>
<dbReference type="eggNOG" id="ENOG502SJZT">
    <property type="taxonomic scope" value="Eukaryota"/>
</dbReference>
<keyword evidence="8" id="KW-1185">Reference proteome</keyword>
<feature type="region of interest" description="Disordered" evidence="4">
    <location>
        <begin position="542"/>
        <end position="657"/>
    </location>
</feature>
<reference evidence="7 8" key="1">
    <citation type="journal article" date="2011" name="Nature">
        <title>A high-resolution map of human evolutionary constraint using 29 mammals.</title>
        <authorList>
            <person name="Lindblad-Toh K."/>
            <person name="Garber M."/>
            <person name="Zuk O."/>
            <person name="Lin M.F."/>
            <person name="Parker B.J."/>
            <person name="Washietl S."/>
            <person name="Kheradpour P."/>
            <person name="Ernst J."/>
            <person name="Jordan G."/>
            <person name="Mauceli E."/>
            <person name="Ward L.D."/>
            <person name="Lowe C.B."/>
            <person name="Holloway A.K."/>
            <person name="Clamp M."/>
            <person name="Gnerre S."/>
            <person name="Alfoldi J."/>
            <person name="Beal K."/>
            <person name="Chang J."/>
            <person name="Clawson H."/>
            <person name="Cuff J."/>
            <person name="Di Palma F."/>
            <person name="Fitzgerald S."/>
            <person name="Flicek P."/>
            <person name="Guttman M."/>
            <person name="Hubisz M.J."/>
            <person name="Jaffe D.B."/>
            <person name="Jungreis I."/>
            <person name="Kent W.J."/>
            <person name="Kostka D."/>
            <person name="Lara M."/>
            <person name="Martins A.L."/>
            <person name="Massingham T."/>
            <person name="Moltke I."/>
            <person name="Raney B.J."/>
            <person name="Rasmussen M.D."/>
            <person name="Robinson J."/>
            <person name="Stark A."/>
            <person name="Vilella A.J."/>
            <person name="Wen J."/>
            <person name="Xie X."/>
            <person name="Zody M.C."/>
            <person name="Baldwin J."/>
            <person name="Bloom T."/>
            <person name="Chin C.W."/>
            <person name="Heiman D."/>
            <person name="Nicol R."/>
            <person name="Nusbaum C."/>
            <person name="Young S."/>
            <person name="Wilkinson J."/>
            <person name="Worley K.C."/>
            <person name="Kovar C.L."/>
            <person name="Muzny D.M."/>
            <person name="Gibbs R.A."/>
            <person name="Cree A."/>
            <person name="Dihn H.H."/>
            <person name="Fowler G."/>
            <person name="Jhangiani S."/>
            <person name="Joshi V."/>
            <person name="Lee S."/>
            <person name="Lewis L.R."/>
            <person name="Nazareth L.V."/>
            <person name="Okwuonu G."/>
            <person name="Santibanez J."/>
            <person name="Warren W.C."/>
            <person name="Mardis E.R."/>
            <person name="Weinstock G.M."/>
            <person name="Wilson R.K."/>
            <person name="Delehaunty K."/>
            <person name="Dooling D."/>
            <person name="Fronik C."/>
            <person name="Fulton L."/>
            <person name="Fulton B."/>
            <person name="Graves T."/>
            <person name="Minx P."/>
            <person name="Sodergren E."/>
            <person name="Birney E."/>
            <person name="Margulies E.H."/>
            <person name="Herrero J."/>
            <person name="Green E.D."/>
            <person name="Haussler D."/>
            <person name="Siepel A."/>
            <person name="Goldman N."/>
            <person name="Pollard K.S."/>
            <person name="Pedersen J.S."/>
            <person name="Lander E.S."/>
            <person name="Kellis M."/>
        </authorList>
    </citation>
    <scope>NUCLEOTIDE SEQUENCE [LARGE SCALE GENOMIC DNA]</scope>
    <source>
        <strain evidence="8">Thorbecke</strain>
    </source>
</reference>
<protein>
    <recommendedName>
        <fullName evidence="9">Holliday junction recognition protein</fullName>
    </recommendedName>
</protein>
<feature type="region of interest" description="Disordered" evidence="4">
    <location>
        <begin position="136"/>
        <end position="190"/>
    </location>
</feature>
<dbReference type="InterPro" id="IPR021052">
    <property type="entry name" value="HJURP_central_dom"/>
</dbReference>
<keyword evidence="3" id="KW-0539">Nucleus</keyword>
<dbReference type="Ensembl" id="ENSOCUT00000011171.4">
    <property type="protein sequence ID" value="ENSOCUP00000009609.4"/>
    <property type="gene ID" value="ENSOCUG00000011170.4"/>
</dbReference>
<evidence type="ECO:0008006" key="9">
    <source>
        <dbReference type="Google" id="ProtNLM"/>
    </source>
</evidence>
<organism evidence="7 8">
    <name type="scientific">Oryctolagus cuniculus</name>
    <name type="common">Rabbit</name>
    <dbReference type="NCBI Taxonomy" id="9986"/>
    <lineage>
        <taxon>Eukaryota</taxon>
        <taxon>Metazoa</taxon>
        <taxon>Chordata</taxon>
        <taxon>Craniata</taxon>
        <taxon>Vertebrata</taxon>
        <taxon>Euteleostomi</taxon>
        <taxon>Mammalia</taxon>
        <taxon>Eutheria</taxon>
        <taxon>Euarchontoglires</taxon>
        <taxon>Glires</taxon>
        <taxon>Lagomorpha</taxon>
        <taxon>Leporidae</taxon>
        <taxon>Oryctolagus</taxon>
    </lineage>
</organism>
<dbReference type="FunCoup" id="G1T0S2">
    <property type="interactions" value="153"/>
</dbReference>
<feature type="compositionally biased region" description="Polar residues" evidence="4">
    <location>
        <begin position="37"/>
        <end position="64"/>
    </location>
</feature>
<dbReference type="Pfam" id="PF12347">
    <property type="entry name" value="HJURP_C"/>
    <property type="match status" value="2"/>
</dbReference>
<dbReference type="STRING" id="9986.ENSOCUP00000009609"/>
<sequence length="657" mass="70721">MLMAQTIQLLVLQRHSPSGRACAGRRMWGGRLIQEGSEAQAQQVRRSDGPLQTASQGHEVSLDSTRGPEAGSKGSDVDASPEREAAAARAVVPAAPQGPLEVELRRKYLTQVDILLQDAEFFERAALRDGKDTYKTLARPATPAPGCRGGVSGSSPGGPAKPASPPQEQCPLHPGSTDTGTEHQDDSLCSLGTDGSGRSWAAEELCDVTISELYAGMLRSMSRLLSAKPACVISTRASVLQAWSCRRRHRWRSRLNRTYCEAGRRSRGSSSHPPLPGPEPEPGAGPLRDCKNLLDVSRRKAGFKLERACLEGNKSQVQTSDPGWKELQLTPRRNSAPAGSDVGAVRALGRERRLGMLQWLLSPVKLISGPATPQGPRRERYREIRVRFERLHREYALSPGRQPRHTGLADSWAVGLYSGGPVSPGGSWSFETHRPGLSVRAKGKTLREAFERLGRSVDSGQGRPEDGPSPLPAGPSPVPSPGRPQQARSLVPGSSPGLLRKAASPGGAVPGPRTEPLGCGRNRYDEIKEEFDKLHREYCSTAPRPVAASPDTASAQARHRTDDVLGKPNPDSRSQKLSLSAQWHRKGALGSSAVEDGVSAGATRGDHWSPAKRRRLPDPQLRAPQADSWDSPGPDHPAGKRRGESAAFQTDGRSDCR</sequence>
<dbReference type="PaxDb" id="9986-ENSOCUP00000009609"/>
<feature type="compositionally biased region" description="Polar residues" evidence="4">
    <location>
        <begin position="571"/>
        <end position="581"/>
    </location>
</feature>
<evidence type="ECO:0000259" key="6">
    <source>
        <dbReference type="Pfam" id="PF12347"/>
    </source>
</evidence>
<evidence type="ECO:0000256" key="3">
    <source>
        <dbReference type="ARBA" id="ARBA00023242"/>
    </source>
</evidence>
<dbReference type="GO" id="GO:0000775">
    <property type="term" value="C:chromosome, centromeric region"/>
    <property type="evidence" value="ECO:0007669"/>
    <property type="project" value="TreeGrafter"/>
</dbReference>
<dbReference type="Pfam" id="PF12346">
    <property type="entry name" value="HJURP_mid"/>
    <property type="match status" value="1"/>
</dbReference>
<name>G1T0S2_RABIT</name>
<feature type="compositionally biased region" description="Pro residues" evidence="4">
    <location>
        <begin position="273"/>
        <end position="283"/>
    </location>
</feature>
<feature type="region of interest" description="Disordered" evidence="4">
    <location>
        <begin position="36"/>
        <end position="92"/>
    </location>
</feature>
<dbReference type="InParanoid" id="G1T0S2"/>
<feature type="compositionally biased region" description="Gly residues" evidence="4">
    <location>
        <begin position="147"/>
        <end position="156"/>
    </location>
</feature>